<protein>
    <submittedName>
        <fullName evidence="3">LytTR family transcriptional regulator DNA-binding domain-containing protein</fullName>
    </submittedName>
</protein>
<evidence type="ECO:0000313" key="4">
    <source>
        <dbReference type="Proteomes" id="UP000663992"/>
    </source>
</evidence>
<dbReference type="SMART" id="SM00850">
    <property type="entry name" value="LytTR"/>
    <property type="match status" value="1"/>
</dbReference>
<reference evidence="3 4" key="1">
    <citation type="submission" date="2021-03" db="EMBL/GenBank/DDBJ databases">
        <title>novel species isolated from a fishpond in China.</title>
        <authorList>
            <person name="Lu H."/>
            <person name="Cai Z."/>
        </authorList>
    </citation>
    <scope>NUCLEOTIDE SEQUENCE [LARGE SCALE GENOMIC DNA]</scope>
    <source>
        <strain evidence="3 4">Y57</strain>
    </source>
</reference>
<gene>
    <name evidence="3" type="ORF">J0A65_21445</name>
</gene>
<sequence length="109" mass="12375">MRTHLIARYHHRVARAAVSEITHFMAGDKYTTAFYPGGELLIEESLKSLEHEFPDFIRTHRSILVRRDLVDEYVSVDRKAGHVRLRGVHEPLPVSLANIGAVKALFAEA</sequence>
<evidence type="ECO:0000313" key="3">
    <source>
        <dbReference type="EMBL" id="MBN7822442.1"/>
    </source>
</evidence>
<dbReference type="RefSeq" id="WP_206596369.1">
    <property type="nucleotide sequence ID" value="NZ_JAFKCS010000068.1"/>
</dbReference>
<dbReference type="Pfam" id="PF04397">
    <property type="entry name" value="LytTR"/>
    <property type="match status" value="1"/>
</dbReference>
<dbReference type="Proteomes" id="UP000663992">
    <property type="component" value="Unassembled WGS sequence"/>
</dbReference>
<comment type="caution">
    <text evidence="3">The sequence shown here is derived from an EMBL/GenBank/DDBJ whole genome shotgun (WGS) entry which is preliminary data.</text>
</comment>
<proteinExistence type="predicted"/>
<dbReference type="InterPro" id="IPR007492">
    <property type="entry name" value="LytTR_DNA-bd_dom"/>
</dbReference>
<dbReference type="PROSITE" id="PS50930">
    <property type="entry name" value="HTH_LYTTR"/>
    <property type="match status" value="1"/>
</dbReference>
<keyword evidence="1" id="KW-0902">Two-component regulatory system</keyword>
<dbReference type="EMBL" id="JAFKCS010000068">
    <property type="protein sequence ID" value="MBN7822442.1"/>
    <property type="molecule type" value="Genomic_DNA"/>
</dbReference>
<dbReference type="GO" id="GO:0003677">
    <property type="term" value="F:DNA binding"/>
    <property type="evidence" value="ECO:0007669"/>
    <property type="project" value="UniProtKB-KW"/>
</dbReference>
<accession>A0ABS3CZ85</accession>
<name>A0ABS3CZ85_9ALTE</name>
<dbReference type="Gene3D" id="2.40.50.1020">
    <property type="entry name" value="LytTr DNA-binding domain"/>
    <property type="match status" value="1"/>
</dbReference>
<keyword evidence="4" id="KW-1185">Reference proteome</keyword>
<evidence type="ECO:0000256" key="1">
    <source>
        <dbReference type="ARBA" id="ARBA00023012"/>
    </source>
</evidence>
<feature type="domain" description="HTH LytTR-type" evidence="2">
    <location>
        <begin position="5"/>
        <end position="108"/>
    </location>
</feature>
<organism evidence="3 4">
    <name type="scientific">Bowmanella yangjiangensis</name>
    <dbReference type="NCBI Taxonomy" id="2811230"/>
    <lineage>
        <taxon>Bacteria</taxon>
        <taxon>Pseudomonadati</taxon>
        <taxon>Pseudomonadota</taxon>
        <taxon>Gammaproteobacteria</taxon>
        <taxon>Alteromonadales</taxon>
        <taxon>Alteromonadaceae</taxon>
        <taxon>Bowmanella</taxon>
    </lineage>
</organism>
<keyword evidence="3" id="KW-0238">DNA-binding</keyword>
<evidence type="ECO:0000259" key="2">
    <source>
        <dbReference type="PROSITE" id="PS50930"/>
    </source>
</evidence>